<sequence length="49" mass="5181">MEDSGSSVEAILMQHKDCPEAGKLMLTAIMLGSLEDDNGEEDGGPTPME</sequence>
<name>A0AA88EA36_FICCA</name>
<dbReference type="Proteomes" id="UP001187192">
    <property type="component" value="Unassembled WGS sequence"/>
</dbReference>
<proteinExistence type="predicted"/>
<organism evidence="1 2">
    <name type="scientific">Ficus carica</name>
    <name type="common">Common fig</name>
    <dbReference type="NCBI Taxonomy" id="3494"/>
    <lineage>
        <taxon>Eukaryota</taxon>
        <taxon>Viridiplantae</taxon>
        <taxon>Streptophyta</taxon>
        <taxon>Embryophyta</taxon>
        <taxon>Tracheophyta</taxon>
        <taxon>Spermatophyta</taxon>
        <taxon>Magnoliopsida</taxon>
        <taxon>eudicotyledons</taxon>
        <taxon>Gunneridae</taxon>
        <taxon>Pentapetalae</taxon>
        <taxon>rosids</taxon>
        <taxon>fabids</taxon>
        <taxon>Rosales</taxon>
        <taxon>Moraceae</taxon>
        <taxon>Ficeae</taxon>
        <taxon>Ficus</taxon>
    </lineage>
</organism>
<dbReference type="AlphaFoldDB" id="A0AA88EA36"/>
<reference evidence="1" key="1">
    <citation type="submission" date="2023-07" db="EMBL/GenBank/DDBJ databases">
        <title>draft genome sequence of fig (Ficus carica).</title>
        <authorList>
            <person name="Takahashi T."/>
            <person name="Nishimura K."/>
        </authorList>
    </citation>
    <scope>NUCLEOTIDE SEQUENCE</scope>
</reference>
<accession>A0AA88EA36</accession>
<comment type="caution">
    <text evidence="1">The sequence shown here is derived from an EMBL/GenBank/DDBJ whole genome shotgun (WGS) entry which is preliminary data.</text>
</comment>
<keyword evidence="2" id="KW-1185">Reference proteome</keyword>
<evidence type="ECO:0000313" key="2">
    <source>
        <dbReference type="Proteomes" id="UP001187192"/>
    </source>
</evidence>
<gene>
    <name evidence="1" type="ORF">TIFTF001_055899</name>
</gene>
<evidence type="ECO:0000313" key="1">
    <source>
        <dbReference type="EMBL" id="GMN70937.1"/>
    </source>
</evidence>
<dbReference type="EMBL" id="BTGU01018913">
    <property type="protein sequence ID" value="GMN70937.1"/>
    <property type="molecule type" value="Genomic_DNA"/>
</dbReference>
<protein>
    <submittedName>
        <fullName evidence="1">Uncharacterized protein</fullName>
    </submittedName>
</protein>